<gene>
    <name evidence="1" type="ORF">DPM33_23600</name>
</gene>
<sequence length="332" mass="37523">MISDLRARAKAFLEQGVSDNWRPMMDVNSWLTFQIRQREDGKVDKVPVRANGRDCNVNDPRNHTSLNNAIYYVKNYPDLHHGIGFVFAGEHDFVGIDVDFYKLAQLTPLAQQAIGYILQFPTLTQRSLSGKGFHLFGRLNHPVTMQRLGAARQGLLGAVEVYSTTRFFAMTFNTVQEKDLPIKDAAPLINYILDRHLENGGQLPEQGGASLSRSPLVTENLELVIKAIRHMYSLRDDPCREFLFPLKSDEGNAHSKAQLAEAKGKLLARYGNDQSKVDMSLARTVAQKTDNFAHFEIIMVRNGFWPRPGKSARYLESTFHKAVGAFEQRREG</sequence>
<dbReference type="AlphaFoldDB" id="A0A330HJT8"/>
<comment type="caution">
    <text evidence="1">The sequence shown here is derived from an EMBL/GenBank/DDBJ whole genome shotgun (WGS) entry which is preliminary data.</text>
</comment>
<evidence type="ECO:0008006" key="3">
    <source>
        <dbReference type="Google" id="ProtNLM"/>
    </source>
</evidence>
<dbReference type="RefSeq" id="WP_112099801.1">
    <property type="nucleotide sequence ID" value="NZ_QMBP01000012.1"/>
</dbReference>
<keyword evidence="2" id="KW-1185">Reference proteome</keyword>
<reference evidence="1 2" key="1">
    <citation type="submission" date="2018-07" db="EMBL/GenBank/DDBJ databases">
        <title>Diversity of Mesorhizobium strains in Brazil.</title>
        <authorList>
            <person name="Helene L.C.F."/>
            <person name="Dall'Agnol R."/>
            <person name="Delamuta J.R.M."/>
            <person name="Hungria M."/>
        </authorList>
    </citation>
    <scope>NUCLEOTIDE SEQUENCE [LARGE SCALE GENOMIC DNA]</scope>
    <source>
        <strain evidence="1 2">AC99b</strain>
    </source>
</reference>
<dbReference type="OrthoDB" id="8215052at2"/>
<accession>A0A330HJT8</accession>
<proteinExistence type="predicted"/>
<name>A0A330HJT8_9HYPH</name>
<dbReference type="EMBL" id="QMBP01000012">
    <property type="protein sequence ID" value="RAZ88513.1"/>
    <property type="molecule type" value="Genomic_DNA"/>
</dbReference>
<evidence type="ECO:0000313" key="2">
    <source>
        <dbReference type="Proteomes" id="UP000251558"/>
    </source>
</evidence>
<organism evidence="1 2">
    <name type="scientific">Mesorhizobium hawassense</name>
    <dbReference type="NCBI Taxonomy" id="1209954"/>
    <lineage>
        <taxon>Bacteria</taxon>
        <taxon>Pseudomonadati</taxon>
        <taxon>Pseudomonadota</taxon>
        <taxon>Alphaproteobacteria</taxon>
        <taxon>Hyphomicrobiales</taxon>
        <taxon>Phyllobacteriaceae</taxon>
        <taxon>Mesorhizobium</taxon>
    </lineage>
</organism>
<dbReference type="Proteomes" id="UP000251558">
    <property type="component" value="Unassembled WGS sequence"/>
</dbReference>
<evidence type="ECO:0000313" key="1">
    <source>
        <dbReference type="EMBL" id="RAZ88513.1"/>
    </source>
</evidence>
<protein>
    <recommendedName>
        <fullName evidence="3">Primase C-terminal 1 domain-containing protein</fullName>
    </recommendedName>
</protein>